<keyword evidence="2" id="KW-1185">Reference proteome</keyword>
<gene>
    <name evidence="1" type="ORF">FOY91_18815</name>
</gene>
<reference evidence="1 2" key="1">
    <citation type="submission" date="2019-07" db="EMBL/GenBank/DDBJ databases">
        <title>Sphingomonas solaris sp. nov., isolated from a solar panel from Boston, Massachusetts.</title>
        <authorList>
            <person name="Tanner K."/>
            <person name="Pascual J."/>
            <person name="Mancuso C."/>
            <person name="Pereto J."/>
            <person name="Khalil A."/>
            <person name="Vilanova C."/>
        </authorList>
    </citation>
    <scope>NUCLEOTIDE SEQUENCE [LARGE SCALE GENOMIC DNA]</scope>
    <source>
        <strain evidence="1 2">R4DWN</strain>
    </source>
</reference>
<comment type="caution">
    <text evidence="1">The sequence shown here is derived from an EMBL/GenBank/DDBJ whole genome shotgun (WGS) entry which is preliminary data.</text>
</comment>
<sequence length="134" mass="15138">MFSARKRYPLHRCRPSARRDGTEIVVEYKFTRFALEVSREVTAEVTEADLPPRYNRRWTSAMKARVVAAIDSGLLSADEASRRYNLAPAELAIWQDGMACAPVFDRIDPGHARLRRSLHPVADASLGSLIDIRL</sequence>
<dbReference type="InterPro" id="IPR036388">
    <property type="entry name" value="WH-like_DNA-bd_sf"/>
</dbReference>
<dbReference type="SUPFAM" id="SSF48295">
    <property type="entry name" value="TrpR-like"/>
    <property type="match status" value="1"/>
</dbReference>
<accession>A0A558QTW2</accession>
<dbReference type="InterPro" id="IPR010921">
    <property type="entry name" value="Trp_repressor/repl_initiator"/>
</dbReference>
<dbReference type="Pfam" id="PF06627">
    <property type="entry name" value="DUF1153"/>
    <property type="match status" value="1"/>
</dbReference>
<dbReference type="Proteomes" id="UP000318681">
    <property type="component" value="Unassembled WGS sequence"/>
</dbReference>
<dbReference type="EMBL" id="VNIM01000118">
    <property type="protein sequence ID" value="TVV70569.1"/>
    <property type="molecule type" value="Genomic_DNA"/>
</dbReference>
<evidence type="ECO:0000313" key="1">
    <source>
        <dbReference type="EMBL" id="TVV70569.1"/>
    </source>
</evidence>
<dbReference type="InterPro" id="IPR009534">
    <property type="entry name" value="DUF1153"/>
</dbReference>
<evidence type="ECO:0000313" key="2">
    <source>
        <dbReference type="Proteomes" id="UP000318681"/>
    </source>
</evidence>
<name>A0A558QTW2_9SPHN</name>
<dbReference type="OrthoDB" id="7476756at2"/>
<dbReference type="GO" id="GO:0043565">
    <property type="term" value="F:sequence-specific DNA binding"/>
    <property type="evidence" value="ECO:0007669"/>
    <property type="project" value="InterPro"/>
</dbReference>
<dbReference type="Gene3D" id="1.10.10.10">
    <property type="entry name" value="Winged helix-like DNA-binding domain superfamily/Winged helix DNA-binding domain"/>
    <property type="match status" value="1"/>
</dbReference>
<dbReference type="AlphaFoldDB" id="A0A558QTW2"/>
<proteinExistence type="predicted"/>
<organism evidence="1 2">
    <name type="scientific">Alterirhizorhabdus solaris</name>
    <dbReference type="NCBI Taxonomy" id="2529389"/>
    <lineage>
        <taxon>Bacteria</taxon>
        <taxon>Pseudomonadati</taxon>
        <taxon>Pseudomonadota</taxon>
        <taxon>Alphaproteobacteria</taxon>
        <taxon>Sphingomonadales</taxon>
        <taxon>Rhizorhabdaceae</taxon>
        <taxon>Alterirhizorhabdus</taxon>
    </lineage>
</organism>
<protein>
    <submittedName>
        <fullName evidence="1">DUF1153 domain-containing protein</fullName>
    </submittedName>
</protein>